<dbReference type="Pfam" id="PF25673">
    <property type="entry name" value="Terminase_7"/>
    <property type="match status" value="1"/>
</dbReference>
<dbReference type="Proteomes" id="UP000057820">
    <property type="component" value="Chromosome 1"/>
</dbReference>
<evidence type="ECO:0000256" key="1">
    <source>
        <dbReference type="SAM" id="MobiDB-lite"/>
    </source>
</evidence>
<accession>A0A0H5NQZ8</accession>
<feature type="region of interest" description="Disordered" evidence="1">
    <location>
        <begin position="95"/>
        <end position="116"/>
    </location>
</feature>
<gene>
    <name evidence="2" type="ORF">ERS450000_02585</name>
</gene>
<organism evidence="2 3">
    <name type="scientific">Nocardia farcinica</name>
    <dbReference type="NCBI Taxonomy" id="37329"/>
    <lineage>
        <taxon>Bacteria</taxon>
        <taxon>Bacillati</taxon>
        <taxon>Actinomycetota</taxon>
        <taxon>Actinomycetes</taxon>
        <taxon>Mycobacteriales</taxon>
        <taxon>Nocardiaceae</taxon>
        <taxon>Nocardia</taxon>
    </lineage>
</organism>
<dbReference type="EMBL" id="LN868938">
    <property type="protein sequence ID" value="CRY77777.1"/>
    <property type="molecule type" value="Genomic_DNA"/>
</dbReference>
<dbReference type="InterPro" id="IPR057972">
    <property type="entry name" value="Terminase_7"/>
</dbReference>
<dbReference type="KEGG" id="nfr:ERS450000_02585"/>
<evidence type="ECO:0000313" key="2">
    <source>
        <dbReference type="EMBL" id="CRY77777.1"/>
    </source>
</evidence>
<sequence>MPELPAYAQWHPAVLEWWTDCWSSPMVPEWTESDRHALVMAARLMQLVWSETTAPTARTNAASEVRYLLRECGLTPMSRRSLQWEVCRAEEAVEQTSRRRGAGGSDPRLTMMKGGV</sequence>
<dbReference type="AlphaFoldDB" id="A0A0H5NQZ8"/>
<reference evidence="3" key="1">
    <citation type="submission" date="2015-03" db="EMBL/GenBank/DDBJ databases">
        <authorList>
            <consortium name="Pathogen Informatics"/>
        </authorList>
    </citation>
    <scope>NUCLEOTIDE SEQUENCE [LARGE SCALE GENOMIC DNA]</scope>
    <source>
        <strain evidence="3">NCTC11134</strain>
    </source>
</reference>
<name>A0A0H5NQZ8_NOCFR</name>
<proteinExistence type="predicted"/>
<evidence type="ECO:0000313" key="3">
    <source>
        <dbReference type="Proteomes" id="UP000057820"/>
    </source>
</evidence>
<protein>
    <submittedName>
        <fullName evidence="2">Uncharacterized protein</fullName>
    </submittedName>
</protein>